<evidence type="ECO:0000256" key="3">
    <source>
        <dbReference type="ARBA" id="ARBA00022833"/>
    </source>
</evidence>
<dbReference type="InterPro" id="IPR003656">
    <property type="entry name" value="Znf_BED"/>
</dbReference>
<accession>A0A8K0MVI5</accession>
<feature type="domain" description="BED-type" evidence="6">
    <location>
        <begin position="49"/>
        <end position="105"/>
    </location>
</feature>
<reference evidence="7" key="1">
    <citation type="journal article" date="2017" name="Gigascience">
        <title>The genome draft of coconut (Cocos nucifera).</title>
        <authorList>
            <person name="Xiao Y."/>
            <person name="Xu P."/>
            <person name="Fan H."/>
            <person name="Baudouin L."/>
            <person name="Xia W."/>
            <person name="Bocs S."/>
            <person name="Xu J."/>
            <person name="Li Q."/>
            <person name="Guo A."/>
            <person name="Zhou L."/>
            <person name="Li J."/>
            <person name="Wu Y."/>
            <person name="Ma Z."/>
            <person name="Armero A."/>
            <person name="Issali A.E."/>
            <person name="Liu N."/>
            <person name="Peng M."/>
            <person name="Yang Y."/>
        </authorList>
    </citation>
    <scope>NUCLEOTIDE SEQUENCE</scope>
    <source>
        <tissue evidence="7">Spear leaf of Hainan Tall coconut</tissue>
    </source>
</reference>
<protein>
    <submittedName>
        <fullName evidence="7">Putative PHD finger protein EHD3</fullName>
    </submittedName>
</protein>
<feature type="region of interest" description="Disordered" evidence="5">
    <location>
        <begin position="159"/>
        <end position="187"/>
    </location>
</feature>
<sequence length="208" mass="23563">MAVEEKKCNGFVKLEDSSGEGLITYKRRKRGRSSSDARQVSNMPLHRGKNRDIGWEHGVIVDGNRFHWKCNWCGLVRYGGGVSRLKQHIAGTCHVQKCQKVPEDVAKNMMNHLIAKQKDRRMKIAARDGIDKMKSKFHHEEDLVGKDYVKIDLEMKGRNASQVSKRATKQDGVARQPSRTARQRSRTTTQLFNIGMVKVSNAIIGGSF</sequence>
<keyword evidence="3" id="KW-0862">Zinc</keyword>
<dbReference type="Proteomes" id="UP000797356">
    <property type="component" value="Chromosome 1"/>
</dbReference>
<dbReference type="GO" id="GO:0008270">
    <property type="term" value="F:zinc ion binding"/>
    <property type="evidence" value="ECO:0007669"/>
    <property type="project" value="UniProtKB-KW"/>
</dbReference>
<evidence type="ECO:0000256" key="1">
    <source>
        <dbReference type="ARBA" id="ARBA00022723"/>
    </source>
</evidence>
<organism evidence="7 8">
    <name type="scientific">Cocos nucifera</name>
    <name type="common">Coconut palm</name>
    <dbReference type="NCBI Taxonomy" id="13894"/>
    <lineage>
        <taxon>Eukaryota</taxon>
        <taxon>Viridiplantae</taxon>
        <taxon>Streptophyta</taxon>
        <taxon>Embryophyta</taxon>
        <taxon>Tracheophyta</taxon>
        <taxon>Spermatophyta</taxon>
        <taxon>Magnoliopsida</taxon>
        <taxon>Liliopsida</taxon>
        <taxon>Arecaceae</taxon>
        <taxon>Arecoideae</taxon>
        <taxon>Cocoseae</taxon>
        <taxon>Attaleinae</taxon>
        <taxon>Cocos</taxon>
    </lineage>
</organism>
<evidence type="ECO:0000313" key="7">
    <source>
        <dbReference type="EMBL" id="KAG1328091.1"/>
    </source>
</evidence>
<evidence type="ECO:0000313" key="8">
    <source>
        <dbReference type="Proteomes" id="UP000797356"/>
    </source>
</evidence>
<dbReference type="PANTHER" id="PTHR46951:SF3">
    <property type="entry name" value="OS01G0547200 PROTEIN"/>
    <property type="match status" value="1"/>
</dbReference>
<dbReference type="AlphaFoldDB" id="A0A8K0MVI5"/>
<proteinExistence type="predicted"/>
<name>A0A8K0MVI5_COCNU</name>
<evidence type="ECO:0000256" key="5">
    <source>
        <dbReference type="SAM" id="MobiDB-lite"/>
    </source>
</evidence>
<evidence type="ECO:0000256" key="2">
    <source>
        <dbReference type="ARBA" id="ARBA00022771"/>
    </source>
</evidence>
<feature type="compositionally biased region" description="Low complexity" evidence="5">
    <location>
        <begin position="174"/>
        <end position="187"/>
    </location>
</feature>
<keyword evidence="8" id="KW-1185">Reference proteome</keyword>
<dbReference type="OrthoDB" id="630301at2759"/>
<keyword evidence="2 4" id="KW-0863">Zinc-finger</keyword>
<evidence type="ECO:0000256" key="4">
    <source>
        <dbReference type="PROSITE-ProRule" id="PRU00027"/>
    </source>
</evidence>
<dbReference type="GO" id="GO:0003677">
    <property type="term" value="F:DNA binding"/>
    <property type="evidence" value="ECO:0007669"/>
    <property type="project" value="InterPro"/>
</dbReference>
<feature type="region of interest" description="Disordered" evidence="5">
    <location>
        <begin position="27"/>
        <end position="48"/>
    </location>
</feature>
<keyword evidence="1" id="KW-0479">Metal-binding</keyword>
<dbReference type="EMBL" id="CM017872">
    <property type="protein sequence ID" value="KAG1328091.1"/>
    <property type="molecule type" value="Genomic_DNA"/>
</dbReference>
<evidence type="ECO:0000259" key="6">
    <source>
        <dbReference type="PROSITE" id="PS50808"/>
    </source>
</evidence>
<reference evidence="7" key="2">
    <citation type="submission" date="2019-07" db="EMBL/GenBank/DDBJ databases">
        <authorList>
            <person name="Yang Y."/>
            <person name="Bocs S."/>
            <person name="Baudouin L."/>
        </authorList>
    </citation>
    <scope>NUCLEOTIDE SEQUENCE</scope>
    <source>
        <tissue evidence="7">Spear leaf of Hainan Tall coconut</tissue>
    </source>
</reference>
<gene>
    <name evidence="7" type="ORF">COCNU_01G020250</name>
</gene>
<dbReference type="PROSITE" id="PS50808">
    <property type="entry name" value="ZF_BED"/>
    <property type="match status" value="1"/>
</dbReference>
<dbReference type="PANTHER" id="PTHR46951">
    <property type="entry name" value="BED-TYPE DOMAIN-CONTAINING PROTEIN"/>
    <property type="match status" value="1"/>
</dbReference>
<comment type="caution">
    <text evidence="7">The sequence shown here is derived from an EMBL/GenBank/DDBJ whole genome shotgun (WGS) entry which is preliminary data.</text>
</comment>